<dbReference type="RefSeq" id="WP_025976163.1">
    <property type="nucleotide sequence ID" value="NZ_CP015614.1"/>
</dbReference>
<dbReference type="HAMAP" id="MF_01658">
    <property type="entry name" value="COQ7"/>
    <property type="match status" value="1"/>
</dbReference>
<evidence type="ECO:0000313" key="9">
    <source>
        <dbReference type="EMBL" id="ANF55157.1"/>
    </source>
</evidence>
<comment type="function">
    <text evidence="8">Catalyzes the hydroxylation of 2-nonaprenyl-3-methyl-6-methoxy-1,4-benzoquinol during ubiquinone biosynthesis.</text>
</comment>
<evidence type="ECO:0000256" key="2">
    <source>
        <dbReference type="ARBA" id="ARBA00022688"/>
    </source>
</evidence>
<dbReference type="InterPro" id="IPR011566">
    <property type="entry name" value="Ubq_synth_Coq7"/>
</dbReference>
<comment type="catalytic activity">
    <reaction evidence="8">
        <text>a 5-methoxy-2-methyl-3-(all-trans-polyprenyl)benzene-1,4-diol + AH2 + O2 = a 3-demethylubiquinol + A + H2O</text>
        <dbReference type="Rhea" id="RHEA:50908"/>
        <dbReference type="Rhea" id="RHEA-COMP:10859"/>
        <dbReference type="Rhea" id="RHEA-COMP:10914"/>
        <dbReference type="ChEBI" id="CHEBI:13193"/>
        <dbReference type="ChEBI" id="CHEBI:15377"/>
        <dbReference type="ChEBI" id="CHEBI:15379"/>
        <dbReference type="ChEBI" id="CHEBI:17499"/>
        <dbReference type="ChEBI" id="CHEBI:84167"/>
        <dbReference type="ChEBI" id="CHEBI:84422"/>
        <dbReference type="EC" id="1.14.99.60"/>
    </reaction>
</comment>
<proteinExistence type="inferred from homology"/>
<comment type="subcellular location">
    <subcellularLocation>
        <location evidence="8">Cell membrane</location>
        <topology evidence="8">Peripheral membrane protein</topology>
    </subcellularLocation>
</comment>
<protein>
    <recommendedName>
        <fullName evidence="8">3-demethoxyubiquinol 3-hydroxylase</fullName>
        <shortName evidence="8">DMQ hydroxylase</shortName>
        <ecNumber evidence="8">1.14.99.60</ecNumber>
    </recommendedName>
    <alternativeName>
        <fullName evidence="8">2-nonaprenyl-3-methyl-6-methoxy-1,4-benzoquinol hydroxylase</fullName>
    </alternativeName>
</protein>
<feature type="binding site" evidence="8">
    <location>
        <position position="157"/>
    </location>
    <ligand>
        <name>Fe cation</name>
        <dbReference type="ChEBI" id="CHEBI:24875"/>
        <label>2</label>
    </ligand>
</feature>
<dbReference type="STRING" id="588932.DA69_10595"/>
<keyword evidence="6 8" id="KW-0503">Monooxygenase</keyword>
<gene>
    <name evidence="8" type="primary">coq7</name>
    <name evidence="9" type="ORF">DA69_10595</name>
</gene>
<dbReference type="GO" id="GO:0008682">
    <property type="term" value="F:3-demethoxyubiquinol 3-hydroxylase activity"/>
    <property type="evidence" value="ECO:0007669"/>
    <property type="project" value="UniProtKB-EC"/>
</dbReference>
<dbReference type="EC" id="1.14.99.60" evidence="8"/>
<keyword evidence="10" id="KW-1185">Reference proteome</keyword>
<name>A0A172Y7G7_9CAUL</name>
<organism evidence="9 10">
    <name type="scientific">Brevundimonas naejangsanensis</name>
    <dbReference type="NCBI Taxonomy" id="588932"/>
    <lineage>
        <taxon>Bacteria</taxon>
        <taxon>Pseudomonadati</taxon>
        <taxon>Pseudomonadota</taxon>
        <taxon>Alphaproteobacteria</taxon>
        <taxon>Caulobacterales</taxon>
        <taxon>Caulobacteraceae</taxon>
        <taxon>Brevundimonas</taxon>
    </lineage>
</organism>
<dbReference type="UniPathway" id="UPA00232"/>
<dbReference type="SUPFAM" id="SSF47240">
    <property type="entry name" value="Ferritin-like"/>
    <property type="match status" value="1"/>
</dbReference>
<sequence length="196" mass="21516">MTQSAEDIAAARRIPLPRPGVGQDKARLAEILRVDHAGEFAAVHIYRAQRAVLEGRKGKDAIAADLTEMEGHEAVHLARFEALLTENRVRPTAMIPLWKLAATALGAGTALISEKAAHACTEAVESVIEKHYADQIEEVRERDPELAAELTKFREEELAHHDHAIEHGSREAPAYRLLSSVIKVGCKAAIKISERI</sequence>
<dbReference type="GO" id="GO:0006744">
    <property type="term" value="P:ubiquinone biosynthetic process"/>
    <property type="evidence" value="ECO:0007669"/>
    <property type="project" value="UniProtKB-UniRule"/>
</dbReference>
<dbReference type="AlphaFoldDB" id="A0A172Y7G7"/>
<dbReference type="CDD" id="cd01042">
    <property type="entry name" value="DMQH"/>
    <property type="match status" value="1"/>
</dbReference>
<dbReference type="EMBL" id="CP015614">
    <property type="protein sequence ID" value="ANF55157.1"/>
    <property type="molecule type" value="Genomic_DNA"/>
</dbReference>
<dbReference type="PANTHER" id="PTHR11237">
    <property type="entry name" value="COENZYME Q10 BIOSYNTHESIS PROTEIN 7"/>
    <property type="match status" value="1"/>
</dbReference>
<comment type="cofactor">
    <cofactor evidence="8">
        <name>Fe cation</name>
        <dbReference type="ChEBI" id="CHEBI:24875"/>
    </cofactor>
    <text evidence="8">Binds 2 iron ions per subunit.</text>
</comment>
<feature type="binding site" evidence="8">
    <location>
        <position position="73"/>
    </location>
    <ligand>
        <name>Fe cation</name>
        <dbReference type="ChEBI" id="CHEBI:24875"/>
        <label>2</label>
    </ligand>
</feature>
<accession>A0A172Y7G7</accession>
<dbReference type="GO" id="GO:0005886">
    <property type="term" value="C:plasma membrane"/>
    <property type="evidence" value="ECO:0007669"/>
    <property type="project" value="UniProtKB-SubCell"/>
</dbReference>
<dbReference type="PANTHER" id="PTHR11237:SF4">
    <property type="entry name" value="5-DEMETHOXYUBIQUINONE HYDROXYLASE, MITOCHONDRIAL"/>
    <property type="match status" value="1"/>
</dbReference>
<comment type="pathway">
    <text evidence="1 8">Cofactor biosynthesis; ubiquinone biosynthesis.</text>
</comment>
<dbReference type="Proteomes" id="UP000077603">
    <property type="component" value="Chromosome"/>
</dbReference>
<keyword evidence="2 8" id="KW-0831">Ubiquinone biosynthesis</keyword>
<feature type="binding site" evidence="8">
    <location>
        <position position="125"/>
    </location>
    <ligand>
        <name>Fe cation</name>
        <dbReference type="ChEBI" id="CHEBI:24875"/>
        <label>2</label>
    </ligand>
</feature>
<dbReference type="Gene3D" id="1.20.1260.10">
    <property type="match status" value="1"/>
</dbReference>
<dbReference type="eggNOG" id="COG2941">
    <property type="taxonomic scope" value="Bacteria"/>
</dbReference>
<keyword evidence="3 8" id="KW-0479">Metal-binding</keyword>
<evidence type="ECO:0000256" key="7">
    <source>
        <dbReference type="ARBA" id="ARBA00023136"/>
    </source>
</evidence>
<feature type="binding site" evidence="8">
    <location>
        <position position="160"/>
    </location>
    <ligand>
        <name>Fe cation</name>
        <dbReference type="ChEBI" id="CHEBI:24875"/>
        <label>2</label>
    </ligand>
</feature>
<keyword evidence="9" id="KW-0830">Ubiquinone</keyword>
<dbReference type="OrthoDB" id="7559360at2"/>
<evidence type="ECO:0000256" key="4">
    <source>
        <dbReference type="ARBA" id="ARBA00023002"/>
    </source>
</evidence>
<evidence type="ECO:0000256" key="8">
    <source>
        <dbReference type="HAMAP-Rule" id="MF_01658"/>
    </source>
</evidence>
<evidence type="ECO:0000256" key="3">
    <source>
        <dbReference type="ARBA" id="ARBA00022723"/>
    </source>
</evidence>
<keyword evidence="8" id="KW-1003">Cell membrane</keyword>
<evidence type="ECO:0000256" key="5">
    <source>
        <dbReference type="ARBA" id="ARBA00023004"/>
    </source>
</evidence>
<keyword evidence="4 8" id="KW-0560">Oxidoreductase</keyword>
<dbReference type="GO" id="GO:0046872">
    <property type="term" value="F:metal ion binding"/>
    <property type="evidence" value="ECO:0007669"/>
    <property type="project" value="UniProtKB-KW"/>
</dbReference>
<evidence type="ECO:0000256" key="1">
    <source>
        <dbReference type="ARBA" id="ARBA00004749"/>
    </source>
</evidence>
<evidence type="ECO:0000256" key="6">
    <source>
        <dbReference type="ARBA" id="ARBA00023033"/>
    </source>
</evidence>
<dbReference type="InterPro" id="IPR009078">
    <property type="entry name" value="Ferritin-like_SF"/>
</dbReference>
<dbReference type="Pfam" id="PF03232">
    <property type="entry name" value="COQ7"/>
    <property type="match status" value="1"/>
</dbReference>
<feature type="binding site" evidence="8">
    <location>
        <position position="73"/>
    </location>
    <ligand>
        <name>Fe cation</name>
        <dbReference type="ChEBI" id="CHEBI:24875"/>
        <label>1</label>
    </ligand>
</feature>
<dbReference type="KEGG" id="bne:DA69_10595"/>
<feature type="binding site" evidence="8">
    <location>
        <position position="157"/>
    </location>
    <ligand>
        <name>Fe cation</name>
        <dbReference type="ChEBI" id="CHEBI:24875"/>
        <label>1</label>
    </ligand>
</feature>
<evidence type="ECO:0000313" key="10">
    <source>
        <dbReference type="Proteomes" id="UP000077603"/>
    </source>
</evidence>
<dbReference type="InterPro" id="IPR012347">
    <property type="entry name" value="Ferritin-like"/>
</dbReference>
<reference evidence="9 10" key="1">
    <citation type="journal article" date="2014" name="Genome Announc.">
        <title>Genome Sequence of a Promising Hydrogen-Producing Facultative Anaerobic Bacterium, Brevundimonas naejangsanensis Strain B1.</title>
        <authorList>
            <person name="Su H."/>
            <person name="Zhang T."/>
            <person name="Bao M."/>
            <person name="Jiang Y."/>
            <person name="Wang Y."/>
            <person name="Tan T."/>
        </authorList>
    </citation>
    <scope>NUCLEOTIDE SEQUENCE [LARGE SCALE GENOMIC DNA]</scope>
    <source>
        <strain evidence="9 10">B1</strain>
    </source>
</reference>
<feature type="binding site" evidence="8">
    <location>
        <position position="76"/>
    </location>
    <ligand>
        <name>Fe cation</name>
        <dbReference type="ChEBI" id="CHEBI:24875"/>
        <label>1</label>
    </ligand>
</feature>
<feature type="binding site" evidence="8">
    <location>
        <position position="39"/>
    </location>
    <ligand>
        <name>Fe cation</name>
        <dbReference type="ChEBI" id="CHEBI:24875"/>
        <label>1</label>
    </ligand>
</feature>
<comment type="similarity">
    <text evidence="8">Belongs to the COQ7 family.</text>
</comment>
<keyword evidence="7 8" id="KW-0472">Membrane</keyword>
<keyword evidence="5 8" id="KW-0408">Iron</keyword>